<comment type="similarity">
    <text evidence="1">Belongs to the glycosyl hydrolase 13 family.</text>
</comment>
<dbReference type="InterPro" id="IPR011837">
    <property type="entry name" value="Glycogen_debranch_GlgX"/>
</dbReference>
<keyword evidence="6" id="KW-1185">Reference proteome</keyword>
<dbReference type="Pfam" id="PF00128">
    <property type="entry name" value="Alpha-amylase"/>
    <property type="match status" value="1"/>
</dbReference>
<dbReference type="InterPro" id="IPR004193">
    <property type="entry name" value="Glyco_hydro_13_N"/>
</dbReference>
<dbReference type="InterPro" id="IPR013783">
    <property type="entry name" value="Ig-like_fold"/>
</dbReference>
<organism evidence="5 6">
    <name type="scientific">Massilia forsythiae</name>
    <dbReference type="NCBI Taxonomy" id="2728020"/>
    <lineage>
        <taxon>Bacteria</taxon>
        <taxon>Pseudomonadati</taxon>
        <taxon>Pseudomonadota</taxon>
        <taxon>Betaproteobacteria</taxon>
        <taxon>Burkholderiales</taxon>
        <taxon>Oxalobacteraceae</taxon>
        <taxon>Telluria group</taxon>
        <taxon>Massilia</taxon>
    </lineage>
</organism>
<dbReference type="SUPFAM" id="SSF51445">
    <property type="entry name" value="(Trans)glycosidases"/>
    <property type="match status" value="1"/>
</dbReference>
<evidence type="ECO:0000313" key="6">
    <source>
        <dbReference type="Proteomes" id="UP000502415"/>
    </source>
</evidence>
<dbReference type="InterPro" id="IPR044505">
    <property type="entry name" value="GlgX_Isoamylase_N_E_set"/>
</dbReference>
<protein>
    <submittedName>
        <fullName evidence="5">Glycogen debranching protein GlgX</fullName>
    </submittedName>
</protein>
<evidence type="ECO:0000256" key="2">
    <source>
        <dbReference type="ARBA" id="ARBA00022801"/>
    </source>
</evidence>
<dbReference type="GO" id="GO:0005980">
    <property type="term" value="P:glycogen catabolic process"/>
    <property type="evidence" value="ECO:0007669"/>
    <property type="project" value="InterPro"/>
</dbReference>
<dbReference type="RefSeq" id="WP_170203584.1">
    <property type="nucleotide sequence ID" value="NZ_CP051685.1"/>
</dbReference>
<feature type="domain" description="Glycosyl hydrolase family 13 catalytic" evidence="4">
    <location>
        <begin position="154"/>
        <end position="565"/>
    </location>
</feature>
<dbReference type="AlphaFoldDB" id="A0A7Z2VYE8"/>
<reference evidence="5 6" key="1">
    <citation type="submission" date="2020-04" db="EMBL/GenBank/DDBJ databases">
        <title>Genome sequencing of novel species.</title>
        <authorList>
            <person name="Heo J."/>
            <person name="Kim S.-J."/>
            <person name="Kim J.-S."/>
            <person name="Hong S.-B."/>
            <person name="Kwon S.-W."/>
        </authorList>
    </citation>
    <scope>NUCLEOTIDE SEQUENCE [LARGE SCALE GENOMIC DNA]</scope>
    <source>
        <strain evidence="5 6">GN2-R2</strain>
    </source>
</reference>
<sequence>MSATTTLRAGAAYPLGARWDGRGVNFALVAPHAQAVQLCLFDADGTRELARLPMPACADGVWHGYLDGAAPGQVYGYRVAGPYAPGRGQRFDANKVLLDPYARALVGEYRAQPGFHDAGDNAAVALKARVVHEDYDWGGDAPPAVGAADTVLYEVHVKGFTQLHPDVPEALRGSYAGMAQPAVLDYLQRLGVTTVSLLPVHARADEQRLQQMGLSNYWGYSSIGFFAPERRYWSSRPGSTPIAEFRDMVKALHGRGIEVVLDVVYNHTAETDEHGPTLSLRGIDNQLYYHLRADDPATYENWTGCGNCLNLAEPRVLQLVMDSLRYWVEEMHVDGFRFDLAPILARDAAGFSRRAAFLAALRQDPVLARVKLIAEPWDIGPGGYQLGNFPPGWLEWNDKYRDTMRAFWLRPSEPAGALGAFARRFAGSSDLFRHDARLPTASVNFVTAHDGFTLRDLVSYDHKHNEANGEQNRDGHAHNLGWNCGVEGDTANEEVLALRARLQRALLATLFLSQGTPMLLAGDEIGRTQRGNNNAYCQDNPLCWFDWQGADLALAEFTGTLSALRRRQRALRRAGWYDGTIGADGHPDIAWLKADGGAMDEAAWNGGGACIGIRMSAPPDEAIVTREDGQADGPAGARPGGETCLLLVNAENQAAAVTLPAGAWRVVMDSAFPDRAPRDADGTLEVPAHAVLLLLAAPWT</sequence>
<keyword evidence="3" id="KW-0326">Glycosidase</keyword>
<dbReference type="Gene3D" id="2.60.40.1180">
    <property type="entry name" value="Golgi alpha-mannosidase II"/>
    <property type="match status" value="1"/>
</dbReference>
<keyword evidence="2" id="KW-0378">Hydrolase</keyword>
<evidence type="ECO:0000256" key="1">
    <source>
        <dbReference type="ARBA" id="ARBA00008061"/>
    </source>
</evidence>
<dbReference type="Gene3D" id="2.60.40.10">
    <property type="entry name" value="Immunoglobulins"/>
    <property type="match status" value="1"/>
</dbReference>
<dbReference type="NCBIfam" id="TIGR02100">
    <property type="entry name" value="glgX_debranch"/>
    <property type="match status" value="1"/>
</dbReference>
<gene>
    <name evidence="5" type="primary">glgX</name>
    <name evidence="5" type="ORF">HH212_17205</name>
</gene>
<evidence type="ECO:0000313" key="5">
    <source>
        <dbReference type="EMBL" id="QJE01551.1"/>
    </source>
</evidence>
<dbReference type="CDD" id="cd02856">
    <property type="entry name" value="E_set_GDE_Isoamylase_N"/>
    <property type="match status" value="1"/>
</dbReference>
<dbReference type="SUPFAM" id="SSF81296">
    <property type="entry name" value="E set domains"/>
    <property type="match status" value="1"/>
</dbReference>
<dbReference type="EMBL" id="CP051685">
    <property type="protein sequence ID" value="QJE01551.1"/>
    <property type="molecule type" value="Genomic_DNA"/>
</dbReference>
<dbReference type="Pfam" id="PF02922">
    <property type="entry name" value="CBM_48"/>
    <property type="match status" value="1"/>
</dbReference>
<dbReference type="SUPFAM" id="SSF51011">
    <property type="entry name" value="Glycosyl hydrolase domain"/>
    <property type="match status" value="1"/>
</dbReference>
<dbReference type="PANTHER" id="PTHR43002">
    <property type="entry name" value="GLYCOGEN DEBRANCHING ENZYME"/>
    <property type="match status" value="1"/>
</dbReference>
<dbReference type="Proteomes" id="UP000502415">
    <property type="component" value="Chromosome"/>
</dbReference>
<dbReference type="InterPro" id="IPR014756">
    <property type="entry name" value="Ig_E-set"/>
</dbReference>
<evidence type="ECO:0000256" key="3">
    <source>
        <dbReference type="ARBA" id="ARBA00023295"/>
    </source>
</evidence>
<dbReference type="InterPro" id="IPR013780">
    <property type="entry name" value="Glyco_hydro_b"/>
</dbReference>
<dbReference type="SMART" id="SM00642">
    <property type="entry name" value="Aamy"/>
    <property type="match status" value="1"/>
</dbReference>
<dbReference type="KEGG" id="mfy:HH212_17205"/>
<dbReference type="InterPro" id="IPR006047">
    <property type="entry name" value="GH13_cat_dom"/>
</dbReference>
<dbReference type="CDD" id="cd11326">
    <property type="entry name" value="AmyAc_Glg_debranch"/>
    <property type="match status" value="1"/>
</dbReference>
<proteinExistence type="inferred from homology"/>
<dbReference type="GO" id="GO:0004135">
    <property type="term" value="F:amylo-alpha-1,6-glucosidase activity"/>
    <property type="evidence" value="ECO:0007669"/>
    <property type="project" value="InterPro"/>
</dbReference>
<accession>A0A7Z2VYE8</accession>
<dbReference type="InterPro" id="IPR017853">
    <property type="entry name" value="GH"/>
</dbReference>
<dbReference type="Gene3D" id="3.20.20.80">
    <property type="entry name" value="Glycosidases"/>
    <property type="match status" value="1"/>
</dbReference>
<evidence type="ECO:0000259" key="4">
    <source>
        <dbReference type="SMART" id="SM00642"/>
    </source>
</evidence>
<name>A0A7Z2VYE8_9BURK</name>